<evidence type="ECO:0000259" key="1">
    <source>
        <dbReference type="Pfam" id="PF08878"/>
    </source>
</evidence>
<dbReference type="AlphaFoldDB" id="A0A6N3A5L2"/>
<dbReference type="Pfam" id="PF08878">
    <property type="entry name" value="HamA"/>
    <property type="match status" value="1"/>
</dbReference>
<sequence length="305" mass="35820">MKLNPNSKNAIKQFKHLEHFNISNNQDDGFLDLFLLPINARNFDYNCVSDNLMESVADYSLSWKIRENYKDKAMMLSRKAREKFRDYEKNDGELGELLLFCFLEGHLEAPKILTKLELKTSNKLYVNGSDGVHLKKISDKKYHLIFGESKTYKELTKAFENAIKSIYEFVNEMNSKGDSKSGIEYERGLISSNMEQTIFDEDDEDILNLLLYPENKPNSDIRLDDAFSIFVGYEIDITKEQEELSSDEFPDKIEEKIISQIKKYKNEIYKLIKKYGLIGYTFYIFVMPFTDIDKNRKKILKRVIE</sequence>
<dbReference type="EMBL" id="CACRTL010000019">
    <property type="protein sequence ID" value="VYT85226.1"/>
    <property type="molecule type" value="Genomic_DNA"/>
</dbReference>
<dbReference type="InterPro" id="IPR014976">
    <property type="entry name" value="AbpA_HamA_C"/>
</dbReference>
<reference evidence="2" key="1">
    <citation type="submission" date="2019-11" db="EMBL/GenBank/DDBJ databases">
        <authorList>
            <person name="Feng L."/>
        </authorList>
    </citation>
    <scope>NUCLEOTIDE SEQUENCE</scope>
    <source>
        <strain evidence="2">CramosumLFYP8</strain>
    </source>
</reference>
<dbReference type="RefSeq" id="WP_156635402.1">
    <property type="nucleotide sequence ID" value="NZ_CACRTL010000019.1"/>
</dbReference>
<protein>
    <recommendedName>
        <fullName evidence="1">Anti-bacteriophage protein A/HamA C-terminal domain-containing protein</fullName>
    </recommendedName>
</protein>
<feature type="domain" description="Anti-bacteriophage protein A/HamA C-terminal" evidence="1">
    <location>
        <begin position="17"/>
        <end position="303"/>
    </location>
</feature>
<proteinExistence type="predicted"/>
<name>A0A6N3A5L2_9FIRM</name>
<accession>A0A6N3A5L2</accession>
<evidence type="ECO:0000313" key="2">
    <source>
        <dbReference type="EMBL" id="VYT85226.1"/>
    </source>
</evidence>
<organism evidence="2">
    <name type="scientific">Thomasclavelia ramosa</name>
    <dbReference type="NCBI Taxonomy" id="1547"/>
    <lineage>
        <taxon>Bacteria</taxon>
        <taxon>Bacillati</taxon>
        <taxon>Bacillota</taxon>
        <taxon>Erysipelotrichia</taxon>
        <taxon>Erysipelotrichales</taxon>
        <taxon>Coprobacillaceae</taxon>
        <taxon>Thomasclavelia</taxon>
    </lineage>
</organism>
<gene>
    <name evidence="2" type="ORF">CRLFYP8_02345</name>
</gene>